<dbReference type="EMBL" id="QSFZ01000002">
    <property type="protein sequence ID" value="RHA93994.1"/>
    <property type="molecule type" value="Genomic_DNA"/>
</dbReference>
<dbReference type="Pfam" id="PF13780">
    <property type="entry name" value="DUF4176"/>
    <property type="match status" value="1"/>
</dbReference>
<dbReference type="AlphaFoldDB" id="A0A413U819"/>
<evidence type="ECO:0000313" key="2">
    <source>
        <dbReference type="EMBL" id="RHA93994.1"/>
    </source>
</evidence>
<dbReference type="Proteomes" id="UP000479563">
    <property type="component" value="Unassembled WGS sequence"/>
</dbReference>
<comment type="caution">
    <text evidence="2">The sequence shown here is derived from an EMBL/GenBank/DDBJ whole genome shotgun (WGS) entry which is preliminary data.</text>
</comment>
<dbReference type="EMBL" id="VSTG01000003">
    <property type="protein sequence ID" value="TYL59358.1"/>
    <property type="molecule type" value="Genomic_DNA"/>
</dbReference>
<protein>
    <submittedName>
        <fullName evidence="2">DUF4176 domain-containing protein</fullName>
    </submittedName>
</protein>
<dbReference type="Proteomes" id="UP000283501">
    <property type="component" value="Unassembled WGS sequence"/>
</dbReference>
<gene>
    <name evidence="3" type="ORF">DW703_10510</name>
    <name evidence="2" type="ORF">DW912_02945</name>
    <name evidence="4" type="ORF">FYL37_03790</name>
    <name evidence="1" type="ORF">GKE07_10915</name>
</gene>
<reference evidence="4 7" key="4">
    <citation type="submission" date="2019-09" db="EMBL/GenBank/DDBJ databases">
        <title>Strain-level analysis of Eubacterium rectale using genomes from metagenomes.</title>
        <authorList>
            <person name="Karcher N."/>
            <person name="Segata N."/>
        </authorList>
    </citation>
    <scope>NUCLEOTIDE SEQUENCE [LARGE SCALE GENOMIC DNA]</scope>
    <source>
        <strain evidence="4 7">L2-21</strain>
    </source>
</reference>
<evidence type="ECO:0000313" key="8">
    <source>
        <dbReference type="Proteomes" id="UP000479563"/>
    </source>
</evidence>
<dbReference type="Proteomes" id="UP000324325">
    <property type="component" value="Unassembled WGS sequence"/>
</dbReference>
<proteinExistence type="predicted"/>
<accession>A0A413U819</accession>
<evidence type="ECO:0000313" key="7">
    <source>
        <dbReference type="Proteomes" id="UP000324325"/>
    </source>
</evidence>
<evidence type="ECO:0000313" key="5">
    <source>
        <dbReference type="Proteomes" id="UP000283501"/>
    </source>
</evidence>
<dbReference type="EMBL" id="QSKY01000015">
    <property type="protein sequence ID" value="RHF02807.1"/>
    <property type="molecule type" value="Genomic_DNA"/>
</dbReference>
<evidence type="ECO:0000313" key="6">
    <source>
        <dbReference type="Proteomes" id="UP000286220"/>
    </source>
</evidence>
<dbReference type="EMBL" id="WKQP01000016">
    <property type="protein sequence ID" value="MSC60697.1"/>
    <property type="molecule type" value="Genomic_DNA"/>
</dbReference>
<evidence type="ECO:0000313" key="3">
    <source>
        <dbReference type="EMBL" id="RHF02807.1"/>
    </source>
</evidence>
<reference evidence="4 7" key="3">
    <citation type="submission" date="2019-08" db="EMBL/GenBank/DDBJ databases">
        <authorList>
            <person name="Duncan S."/>
            <person name="Walker A."/>
        </authorList>
    </citation>
    <scope>NUCLEOTIDE SEQUENCE [LARGE SCALE GENOMIC DNA]</scope>
    <source>
        <strain evidence="4 7">L2-21</strain>
    </source>
</reference>
<organism evidence="2 6">
    <name type="scientific">Agathobacter rectalis</name>
    <dbReference type="NCBI Taxonomy" id="39491"/>
    <lineage>
        <taxon>Bacteria</taxon>
        <taxon>Bacillati</taxon>
        <taxon>Bacillota</taxon>
        <taxon>Clostridia</taxon>
        <taxon>Lachnospirales</taxon>
        <taxon>Lachnospiraceae</taxon>
        <taxon>Agathobacter</taxon>
    </lineage>
</organism>
<reference evidence="1 8" key="2">
    <citation type="journal article" date="2019" name="Nat. Med.">
        <title>A library of human gut bacterial isolates paired with longitudinal multiomics data enables mechanistic microbiome research.</title>
        <authorList>
            <person name="Poyet M."/>
            <person name="Groussin M."/>
            <person name="Gibbons S.M."/>
            <person name="Avila-Pacheco J."/>
            <person name="Jiang X."/>
            <person name="Kearney S.M."/>
            <person name="Perrotta A.R."/>
            <person name="Berdy B."/>
            <person name="Zhao S."/>
            <person name="Lieberman T.D."/>
            <person name="Swanson P.K."/>
            <person name="Smith M."/>
            <person name="Roesemann S."/>
            <person name="Alexander J.E."/>
            <person name="Rich S.A."/>
            <person name="Livny J."/>
            <person name="Vlamakis H."/>
            <person name="Clish C."/>
            <person name="Bullock K."/>
            <person name="Deik A."/>
            <person name="Scott J."/>
            <person name="Pierce K.A."/>
            <person name="Xavier R.J."/>
            <person name="Alm E.J."/>
        </authorList>
    </citation>
    <scope>NUCLEOTIDE SEQUENCE [LARGE SCALE GENOMIC DNA]</scope>
    <source>
        <strain evidence="1 8">BIOML-A11</strain>
    </source>
</reference>
<dbReference type="InterPro" id="IPR025233">
    <property type="entry name" value="DUF4176"/>
</dbReference>
<evidence type="ECO:0000313" key="4">
    <source>
        <dbReference type="EMBL" id="TYL59358.1"/>
    </source>
</evidence>
<sequence>MVCNVRIMEVDMFKELLPIGSVVLLKGGIKKIMVTGIKPVSKDDDGTEQEYDYIGVIYPEGYLNDEFNFLFNHSDVNDVVFRGYENPERVEFIEYMEEVYKKGKDNQ</sequence>
<name>A0A413U819_9FIRM</name>
<reference evidence="5 6" key="1">
    <citation type="submission" date="2018-08" db="EMBL/GenBank/DDBJ databases">
        <title>A genome reference for cultivated species of the human gut microbiota.</title>
        <authorList>
            <person name="Zou Y."/>
            <person name="Xue W."/>
            <person name="Luo G."/>
        </authorList>
    </citation>
    <scope>NUCLEOTIDE SEQUENCE [LARGE SCALE GENOMIC DNA]</scope>
    <source>
        <strain evidence="3 5">AM26-2LB</strain>
        <strain evidence="2 6">AM42-17AT</strain>
    </source>
</reference>
<dbReference type="Proteomes" id="UP000286220">
    <property type="component" value="Unassembled WGS sequence"/>
</dbReference>
<evidence type="ECO:0000313" key="1">
    <source>
        <dbReference type="EMBL" id="MSC60697.1"/>
    </source>
</evidence>